<dbReference type="eggNOG" id="COG1309">
    <property type="taxonomic scope" value="Bacteria"/>
</dbReference>
<dbReference type="GO" id="GO:0000976">
    <property type="term" value="F:transcription cis-regulatory region binding"/>
    <property type="evidence" value="ECO:0007669"/>
    <property type="project" value="TreeGrafter"/>
</dbReference>
<accession>A0A081B8D0</accession>
<proteinExistence type="predicted"/>
<comment type="caution">
    <text evidence="4">The sequence shown here is derived from an EMBL/GenBank/DDBJ whole genome shotgun (WGS) entry which is preliminary data.</text>
</comment>
<gene>
    <name evidence="4" type="ORF">M2A_0797</name>
</gene>
<dbReference type="Proteomes" id="UP000028702">
    <property type="component" value="Unassembled WGS sequence"/>
</dbReference>
<dbReference type="Pfam" id="PF17918">
    <property type="entry name" value="TetR_C_15"/>
    <property type="match status" value="1"/>
</dbReference>
<organism evidence="4 5">
    <name type="scientific">Tepidicaulis marinus</name>
    <dbReference type="NCBI Taxonomy" id="1333998"/>
    <lineage>
        <taxon>Bacteria</taxon>
        <taxon>Pseudomonadati</taxon>
        <taxon>Pseudomonadota</taxon>
        <taxon>Alphaproteobacteria</taxon>
        <taxon>Hyphomicrobiales</taxon>
        <taxon>Parvibaculaceae</taxon>
        <taxon>Tepidicaulis</taxon>
    </lineage>
</organism>
<dbReference type="InterPro" id="IPR050109">
    <property type="entry name" value="HTH-type_TetR-like_transc_reg"/>
</dbReference>
<keyword evidence="1 2" id="KW-0238">DNA-binding</keyword>
<dbReference type="InterPro" id="IPR001647">
    <property type="entry name" value="HTH_TetR"/>
</dbReference>
<dbReference type="PANTHER" id="PTHR30055:SF146">
    <property type="entry name" value="HTH-TYPE TRANSCRIPTIONAL DUAL REGULATOR CECR"/>
    <property type="match status" value="1"/>
</dbReference>
<dbReference type="RefSeq" id="WP_045443305.1">
    <property type="nucleotide sequence ID" value="NZ_BBIO01000003.1"/>
</dbReference>
<evidence type="ECO:0000313" key="4">
    <source>
        <dbReference type="EMBL" id="GAK44298.1"/>
    </source>
</evidence>
<dbReference type="PROSITE" id="PS50977">
    <property type="entry name" value="HTH_TETR_2"/>
    <property type="match status" value="1"/>
</dbReference>
<dbReference type="PANTHER" id="PTHR30055">
    <property type="entry name" value="HTH-TYPE TRANSCRIPTIONAL REGULATOR RUTR"/>
    <property type="match status" value="1"/>
</dbReference>
<dbReference type="InterPro" id="IPR009057">
    <property type="entry name" value="Homeodomain-like_sf"/>
</dbReference>
<dbReference type="SUPFAM" id="SSF46689">
    <property type="entry name" value="Homeodomain-like"/>
    <property type="match status" value="1"/>
</dbReference>
<dbReference type="AlphaFoldDB" id="A0A081B8D0"/>
<evidence type="ECO:0000259" key="3">
    <source>
        <dbReference type="PROSITE" id="PS50977"/>
    </source>
</evidence>
<dbReference type="STRING" id="1333998.M2A_0797"/>
<evidence type="ECO:0000256" key="1">
    <source>
        <dbReference type="ARBA" id="ARBA00023125"/>
    </source>
</evidence>
<dbReference type="GO" id="GO:0003700">
    <property type="term" value="F:DNA-binding transcription factor activity"/>
    <property type="evidence" value="ECO:0007669"/>
    <property type="project" value="TreeGrafter"/>
</dbReference>
<dbReference type="Gene3D" id="1.10.357.10">
    <property type="entry name" value="Tetracycline Repressor, domain 2"/>
    <property type="match status" value="1"/>
</dbReference>
<evidence type="ECO:0000256" key="2">
    <source>
        <dbReference type="PROSITE-ProRule" id="PRU00335"/>
    </source>
</evidence>
<reference evidence="4 5" key="1">
    <citation type="submission" date="2014-07" db="EMBL/GenBank/DDBJ databases">
        <title>Tepidicaulis marinum gen. nov., sp. nov., a novel marine bacterium denitrifying nitrate to nitrous oxide strictly under microaerobic conditions.</title>
        <authorList>
            <person name="Takeuchi M."/>
            <person name="Yamagishi T."/>
            <person name="Kamagata Y."/>
            <person name="Oshima K."/>
            <person name="Hattori M."/>
            <person name="Katayama T."/>
            <person name="Hanada S."/>
            <person name="Tamaki H."/>
            <person name="Marumo K."/>
            <person name="Maeda H."/>
            <person name="Nedachi M."/>
            <person name="Iwasaki W."/>
            <person name="Suwa Y."/>
            <person name="Sakata S."/>
        </authorList>
    </citation>
    <scope>NUCLEOTIDE SEQUENCE [LARGE SCALE GENOMIC DNA]</scope>
    <source>
        <strain evidence="4 5">MA2</strain>
    </source>
</reference>
<dbReference type="InterPro" id="IPR041669">
    <property type="entry name" value="TetR_C_15"/>
</dbReference>
<sequence length="212" mass="23360">MPEPLSSPAPAMRRASQARARDKQEKLLGAALTLVAERGFEDVKMSDITARADCAVGTAYYLFGNKEGLFRALKERFTEEMNAKIDALGERTELARAPLAEVMGEIVRAILADLRANEGLLRAALARSANAPDEWLSFRDLVQRLQHRLTGELGPRLKEIAHPDPRLALGFALQLIFSTAANTLLNDPGPLHLRDDALERELTRMACAYLGL</sequence>
<feature type="DNA-binding region" description="H-T-H motif" evidence="2">
    <location>
        <begin position="44"/>
        <end position="63"/>
    </location>
</feature>
<protein>
    <submittedName>
        <fullName evidence="4">Putative transcriptional regulator</fullName>
    </submittedName>
</protein>
<name>A0A081B8D0_9HYPH</name>
<dbReference type="PRINTS" id="PR00455">
    <property type="entry name" value="HTHTETR"/>
</dbReference>
<evidence type="ECO:0000313" key="5">
    <source>
        <dbReference type="Proteomes" id="UP000028702"/>
    </source>
</evidence>
<dbReference type="EMBL" id="BBIO01000003">
    <property type="protein sequence ID" value="GAK44298.1"/>
    <property type="molecule type" value="Genomic_DNA"/>
</dbReference>
<dbReference type="Pfam" id="PF00440">
    <property type="entry name" value="TetR_N"/>
    <property type="match status" value="1"/>
</dbReference>
<feature type="domain" description="HTH tetR-type" evidence="3">
    <location>
        <begin position="21"/>
        <end position="81"/>
    </location>
</feature>
<keyword evidence="5" id="KW-1185">Reference proteome</keyword>